<keyword evidence="3" id="KW-0328">Glycosyltransferase</keyword>
<dbReference type="InterPro" id="IPR058655">
    <property type="entry name" value="Mok11-14/Ags1-like"/>
</dbReference>
<evidence type="ECO:0000256" key="5">
    <source>
        <dbReference type="ARBA" id="ARBA00023316"/>
    </source>
</evidence>
<dbReference type="InterPro" id="IPR058659">
    <property type="entry name" value="Mok11-13/Ags1-like_CBM"/>
</dbReference>
<dbReference type="Pfam" id="PF26108">
    <property type="entry name" value="GH_Mok13"/>
    <property type="match status" value="1"/>
</dbReference>
<protein>
    <recommendedName>
        <fullName evidence="2">alpha-1,3-glucan synthase</fullName>
        <ecNumber evidence="2">2.4.1.183</ecNumber>
    </recommendedName>
</protein>
<feature type="transmembrane region" description="Helical" evidence="8">
    <location>
        <begin position="2177"/>
        <end position="2200"/>
    </location>
</feature>
<dbReference type="Pfam" id="PF00128">
    <property type="entry name" value="Alpha-amylase"/>
    <property type="match status" value="1"/>
</dbReference>
<dbReference type="FunFam" id="3.40.50.2000:FF:000052">
    <property type="entry name" value="Alpha-1,3-glucan synthase Ags2"/>
    <property type="match status" value="1"/>
</dbReference>
<evidence type="ECO:0000256" key="8">
    <source>
        <dbReference type="SAM" id="Phobius"/>
    </source>
</evidence>
<sequence>MGFQCNIAMKIAILYFLLTGYETIAARFDEREVPWNLNQNREAVHPLDYWGEWENHKYHPSPDDWRVPFYTIILDKWKDGDPTNNEANNTVYEYDIRETGFRSGGDIVGLKDSLDYLISMGIKVIYIAGTPFLNQPWGADQYSPLDFTVLDHHSGTIAQWRDTIEEIHRKGLYLVLDLTVATLGDLVGFKKYLNTTTPFSLFEHEAVWKDSQSYPDWDFSNEYDPDCQLPRFWGEDGAPVVIDYVGCYNSDFSQYGDTEAFGTHPDWERQLSKFASVQDRLRDWKPSVSEKLKRFACIVISSLDIDGFRIDKATQITVDFLASWAASVRECALRHNKKNFFIPGEVTGSSSYGSIYYGQGRQPDQRPSSLWSSLNKSELIKENYLRKPGLNALDASAFHYSVYRALTRFLHMDGDLQVPYDLPVEFTELWNQMAINEDFYNPNTKSIDPRHLLGVTNHDVFRWPAIYDGVKRLLLGTMVTYFLFPGIPSIYYGDEQGLYVLDNTADNYLYGRQAMPSSPAWKIHGCYTLFSDQYPNMPFTKALDGCKDDWNTLDHFDFAKPELQMLKIYNQIRNHYPAVKDGWKSKKISNWTSYSQFPNSGSTPTEIGIWSIVRGFLEPLQNSTDYQQENSWVGDLWFLYTNENKSVTLDFPCSSSNAIVSPFREGITVKNIIFPYEEYTLRESNTFSGQFKSYLGCIPQITLPAWGFKIFVPKERFIEYLPRITSFNPTHDARLLNENGQHKFQIMFSEEMDCDEISRKLSFISKTETGTIMELDKDSVVCQRVNEPENEYYFGYPTAKFSWSGLLINIHDGVHQIILPEVHTSNHISKSDSLYRVTLRFGKPDNPVVFQNATRVPDLLVEDNEMLYIKHKAAGADLFRYSFDFGLSWSTWEHYQGSLTECTSFAKNISRKSWVGHHVSVQYWNRITASPNHIQEGSIGKLGSFPHLFMNGPYNEWGFDAGIPNKLKFNDDFTWRKSIISEVFPSKLQFNVYNVDEFGRPDQKRVYGANGNSSVLSRLPPSELKESVVLIQTPPPKSYLSWEVVIDDLSKTFKFLPKGSSTVSILFFVTFATTPLLSAILTVWGFKTYFYKVRLNDGEQLKTVWKGKFFKPFRKDDQVQQPLSFELETFQQSHSAKGRLLALVATLEYNIPDWQIKIKIGGLGVMAELMGKHLQHHDLLWVVPCVGNVEYPVQEEVDPLEVVVLDQIYQVKVYIHHLSNITYLLLEAPVFRKQTTSEPYPPRMDDLSSAIFYSAWNQCIAGIAKRYPIDLYHINDYHGALAPLYLLPSIIPCVMSLHNAEFQGLWPLRTSEEKSEVCAVYNISIKTCTNYVQFGNVFNLLHAGVSYIRIHQKGYGVVGVSSKYGKRSRDRYPIFWGLKKIGKLPNPDPADTASIEPKSELSEAAETDEKSIEQKKKQKREAQSWTGLDIDETADLLVFVGRWSMQKGIDLIADIAPVLLEDYNVQLITIGPIIDLYGKFAAEKLDFLMKKYPGRVYSRPQFTHLPPCIFSGADFVLIPSRDEPFGLVAVEFGRKGALGIGARVGGLGQMPGWWYSVESNTTSHTIQQFEEACRKALSSSELQRARLRVQSARQRFPVLEWTAKLDHLMKNSVIMSKKYRKVSEKTSKFGSRFVSPLQKNLSSVRLPNNESNESVFDQMNDEECASSSLNNQSDLNRMYSLGSKEGPGHEANSNNEFLIGLSRTNNSENAETSETSEHSYEPSVRIISEYSTPTELHNTSEHEVSNSDPSFCQCCGKNEHSLCNDSSEDVHQATILPNERYKKQNDSQLSLASVITLSGNKEFALTKTDDDFTDHNGKALEYFTQSLKDLTPKNSKDELCIEAFITKMKKEWFDGIRNLRFGIQRPNMLLDYEDKQLLMNDPLNRVTTILDNICDKELIDDEGSSMDLPTRQTSRIKYFVQRRFGEWPVYSIILSFGQILAASSYQLILLSGSSAQYAEQLYIVGSIFAVSSVGWWYIYRKLPNIVCLTLPFGLYFVAFTLIGVSSFIQTSTTFRIWISYLAGWIYGIASASGSLYFSLNFGDEGGASVIAWIIRACIVQGLQQIWASCLWYWGSKIDRLLQDHRLFPHEFYPLGAVAAVAWPLAILMLMCGVLLIFGLPDYYWQSPGNIPAFYSALLRRKLVLWFLVATIVQNYWLSTLYGRSWKYLWGSSILSPWKILIFSFFFFAMLWLSTMILLGWKSRTHTWLLPVFGIGLGSPRWLQMMWGTSNMGVYLPWCGSASPIVGRILWLWLGVLDCIQGVGIGMILLQTLTRRHLATTLMVGQIVGTITSMIARATAPNRIGPSSVFLDFTSWQFEDGLKIFRNAPFWICLLSQVIVSVGYLLFFRRENLSRP</sequence>
<feature type="transmembrane region" description="Helical" evidence="8">
    <location>
        <begin position="1985"/>
        <end position="2008"/>
    </location>
</feature>
<dbReference type="EMBL" id="CP115611">
    <property type="protein sequence ID" value="WBW70757.1"/>
    <property type="molecule type" value="Genomic_DNA"/>
</dbReference>
<feature type="transmembrane region" description="Helical" evidence="8">
    <location>
        <begin position="2138"/>
        <end position="2157"/>
    </location>
</feature>
<dbReference type="Proteomes" id="UP001212411">
    <property type="component" value="Chromosome 1"/>
</dbReference>
<name>A0AAF0ATL7_9SCHI</name>
<dbReference type="Pfam" id="PF26111">
    <property type="entry name" value="Ig_Mok13"/>
    <property type="match status" value="1"/>
</dbReference>
<feature type="transmembrane region" description="Helical" evidence="8">
    <location>
        <begin position="2207"/>
        <end position="2228"/>
    </location>
</feature>
<dbReference type="GO" id="GO:0047657">
    <property type="term" value="F:alpha-1,3-glucan synthase activity"/>
    <property type="evidence" value="ECO:0007669"/>
    <property type="project" value="UniProtKB-EC"/>
</dbReference>
<dbReference type="Pfam" id="PF00534">
    <property type="entry name" value="Glycos_transf_1"/>
    <property type="match status" value="1"/>
</dbReference>
<dbReference type="InterPro" id="IPR006047">
    <property type="entry name" value="GH13_cat_dom"/>
</dbReference>
<dbReference type="InterPro" id="IPR017853">
    <property type="entry name" value="GH"/>
</dbReference>
<feature type="transmembrane region" description="Helical" evidence="8">
    <location>
        <begin position="1927"/>
        <end position="1948"/>
    </location>
</feature>
<keyword evidence="9" id="KW-0732">Signal</keyword>
<keyword evidence="12" id="KW-1185">Reference proteome</keyword>
<feature type="domain" description="Glycosyl hydrolase family 13 catalytic" evidence="10">
    <location>
        <begin position="71"/>
        <end position="541"/>
    </location>
</feature>
<feature type="region of interest" description="Disordered" evidence="7">
    <location>
        <begin position="1387"/>
        <end position="1418"/>
    </location>
</feature>
<feature type="transmembrane region" description="Helical" evidence="8">
    <location>
        <begin position="2327"/>
        <end position="2347"/>
    </location>
</feature>
<evidence type="ECO:0000259" key="10">
    <source>
        <dbReference type="SMART" id="SM00642"/>
    </source>
</evidence>
<dbReference type="GO" id="GO:0070600">
    <property type="term" value="P:fungal-type cell wall (1-&gt;3)-alpha-glucan biosynthetic process"/>
    <property type="evidence" value="ECO:0007669"/>
    <property type="project" value="TreeGrafter"/>
</dbReference>
<organism evidence="11 12">
    <name type="scientific">Schizosaccharomyces osmophilus</name>
    <dbReference type="NCBI Taxonomy" id="2545709"/>
    <lineage>
        <taxon>Eukaryota</taxon>
        <taxon>Fungi</taxon>
        <taxon>Dikarya</taxon>
        <taxon>Ascomycota</taxon>
        <taxon>Taphrinomycotina</taxon>
        <taxon>Schizosaccharomycetes</taxon>
        <taxon>Schizosaccharomycetales</taxon>
        <taxon>Schizosaccharomycetaceae</taxon>
        <taxon>Schizosaccharomyces</taxon>
    </lineage>
</organism>
<comment type="catalytic activity">
    <reaction evidence="6">
        <text>[(1-&gt;3)-alpha-D-glucosyl](n) + UDP-alpha-D-glucose = [(1-&gt;3)-alpha-D-glucosyl](n+1) + UDP + H(+)</text>
        <dbReference type="Rhea" id="RHEA:19749"/>
        <dbReference type="Rhea" id="RHEA-COMP:11150"/>
        <dbReference type="Rhea" id="RHEA-COMP:11151"/>
        <dbReference type="ChEBI" id="CHEBI:15378"/>
        <dbReference type="ChEBI" id="CHEBI:28100"/>
        <dbReference type="ChEBI" id="CHEBI:58223"/>
        <dbReference type="ChEBI" id="CHEBI:58885"/>
        <dbReference type="EC" id="2.4.1.183"/>
    </reaction>
</comment>
<dbReference type="PANTHER" id="PTHR47182:SF4">
    <property type="entry name" value="CELL WALL ALPHA-1,3-GLUCAN SYNTHASE MOK13"/>
    <property type="match status" value="1"/>
</dbReference>
<feature type="transmembrane region" description="Helical" evidence="8">
    <location>
        <begin position="2281"/>
        <end position="2299"/>
    </location>
</feature>
<dbReference type="GO" id="GO:0071555">
    <property type="term" value="P:cell wall organization"/>
    <property type="evidence" value="ECO:0007669"/>
    <property type="project" value="UniProtKB-KW"/>
</dbReference>
<dbReference type="InterPro" id="IPR013534">
    <property type="entry name" value="Starch_synth_cat_dom"/>
</dbReference>
<dbReference type="KEGG" id="som:SOMG_00665"/>
<dbReference type="Pfam" id="PF26127">
    <property type="entry name" value="12TM_Mok13"/>
    <property type="match status" value="1"/>
</dbReference>
<evidence type="ECO:0000313" key="12">
    <source>
        <dbReference type="Proteomes" id="UP001212411"/>
    </source>
</evidence>
<feature type="signal peptide" evidence="9">
    <location>
        <begin position="1"/>
        <end position="25"/>
    </location>
</feature>
<keyword evidence="4" id="KW-0808">Transferase</keyword>
<evidence type="ECO:0000256" key="1">
    <source>
        <dbReference type="ARBA" id="ARBA00006122"/>
    </source>
</evidence>
<gene>
    <name evidence="11" type="primary">mok13</name>
    <name evidence="11" type="ORF">SOMG_00665</name>
</gene>
<keyword evidence="5" id="KW-0961">Cell wall biogenesis/degradation</keyword>
<keyword evidence="8" id="KW-1133">Transmembrane helix</keyword>
<dbReference type="Pfam" id="PF26122">
    <property type="entry name" value="CBM_Mok13"/>
    <property type="match status" value="1"/>
</dbReference>
<dbReference type="FunFam" id="3.20.20.80:FF:000073">
    <property type="entry name" value="Alpha-1,3-glucan synthase Ags2"/>
    <property type="match status" value="1"/>
</dbReference>
<feature type="transmembrane region" description="Helical" evidence="8">
    <location>
        <begin position="1960"/>
        <end position="1978"/>
    </location>
</feature>
<dbReference type="SMART" id="SM00642">
    <property type="entry name" value="Aamy"/>
    <property type="match status" value="1"/>
</dbReference>
<dbReference type="InterPro" id="IPR058656">
    <property type="entry name" value="Mok11-13/Ags1-like_GH"/>
</dbReference>
<keyword evidence="8" id="KW-0812">Transmembrane</keyword>
<feature type="chain" id="PRO_5042082590" description="alpha-1,3-glucan synthase" evidence="9">
    <location>
        <begin position="26"/>
        <end position="2355"/>
    </location>
</feature>
<feature type="compositionally biased region" description="Basic and acidic residues" evidence="7">
    <location>
        <begin position="1397"/>
        <end position="1415"/>
    </location>
</feature>
<feature type="transmembrane region" description="Helical" evidence="8">
    <location>
        <begin position="2014"/>
        <end position="2037"/>
    </location>
</feature>
<dbReference type="CDD" id="cd11323">
    <property type="entry name" value="AmyAc_AGS"/>
    <property type="match status" value="1"/>
</dbReference>
<evidence type="ECO:0000256" key="7">
    <source>
        <dbReference type="SAM" id="MobiDB-lite"/>
    </source>
</evidence>
<dbReference type="Gene3D" id="3.20.20.80">
    <property type="entry name" value="Glycosidases"/>
    <property type="match status" value="1"/>
</dbReference>
<dbReference type="EC" id="2.4.1.183" evidence="2"/>
<dbReference type="Pfam" id="PF26114">
    <property type="entry name" value="Ig_2_Mok13"/>
    <property type="match status" value="1"/>
</dbReference>
<reference evidence="11 12" key="1">
    <citation type="journal article" date="2023" name="G3 (Bethesda)">
        <title>A high-quality reference genome for the fission yeast Schizosaccharomyces osmophilus.</title>
        <authorList>
            <person name="Jia G.S."/>
            <person name="Zhang W.C."/>
            <person name="Liang Y."/>
            <person name="Liu X.H."/>
            <person name="Rhind N."/>
            <person name="Pidoux A."/>
            <person name="Brysch-Herzberg M."/>
            <person name="Du L.L."/>
        </authorList>
    </citation>
    <scope>NUCLEOTIDE SEQUENCE [LARGE SCALE GENOMIC DNA]</scope>
    <source>
        <strain evidence="11 12">CBS 15793</strain>
    </source>
</reference>
<accession>A0AAF0ATL7</accession>
<dbReference type="Pfam" id="PF08323">
    <property type="entry name" value="Glyco_transf_5"/>
    <property type="match status" value="1"/>
</dbReference>
<comment type="similarity">
    <text evidence="1">Belongs to the glycosyltransferase group 1 family.</text>
</comment>
<dbReference type="RefSeq" id="XP_056035000.1">
    <property type="nucleotide sequence ID" value="XM_056179459.1"/>
</dbReference>
<feature type="transmembrane region" description="Helical" evidence="8">
    <location>
        <begin position="2248"/>
        <end position="2269"/>
    </location>
</feature>
<dbReference type="CDD" id="cd03791">
    <property type="entry name" value="GT5_Glycogen_synthase_DULL1-like"/>
    <property type="match status" value="1"/>
</dbReference>
<proteinExistence type="inferred from homology"/>
<evidence type="ECO:0000256" key="6">
    <source>
        <dbReference type="ARBA" id="ARBA00048960"/>
    </source>
</evidence>
<dbReference type="PANTHER" id="PTHR47182">
    <property type="entry name" value="CELL WALL ALPHA-1,3-GLUCAN SYNTHASE AGS1-RELATED"/>
    <property type="match status" value="1"/>
</dbReference>
<evidence type="ECO:0000256" key="2">
    <source>
        <dbReference type="ARBA" id="ARBA00012688"/>
    </source>
</evidence>
<evidence type="ECO:0000313" key="11">
    <source>
        <dbReference type="EMBL" id="WBW70757.1"/>
    </source>
</evidence>
<dbReference type="GO" id="GO:0009277">
    <property type="term" value="C:fungal-type cell wall"/>
    <property type="evidence" value="ECO:0007669"/>
    <property type="project" value="TreeGrafter"/>
</dbReference>
<dbReference type="GeneID" id="80874148"/>
<dbReference type="InterPro" id="IPR058657">
    <property type="entry name" value="Mok11-13/Ags1-like_Ig"/>
</dbReference>
<dbReference type="InterPro" id="IPR058654">
    <property type="entry name" value="Mok11-14/Ags1-like_TM"/>
</dbReference>
<dbReference type="SUPFAM" id="SSF51445">
    <property type="entry name" value="(Trans)glycosidases"/>
    <property type="match status" value="1"/>
</dbReference>
<dbReference type="Gene3D" id="3.40.50.2000">
    <property type="entry name" value="Glycogen Phosphorylase B"/>
    <property type="match status" value="2"/>
</dbReference>
<keyword evidence="8" id="KW-0472">Membrane</keyword>
<dbReference type="SUPFAM" id="SSF53756">
    <property type="entry name" value="UDP-Glycosyltransferase/glycogen phosphorylase"/>
    <property type="match status" value="1"/>
</dbReference>
<feature type="transmembrane region" description="Helical" evidence="8">
    <location>
        <begin position="2094"/>
        <end position="2117"/>
    </location>
</feature>
<dbReference type="GO" id="GO:0016020">
    <property type="term" value="C:membrane"/>
    <property type="evidence" value="ECO:0007669"/>
    <property type="project" value="UniProtKB-ARBA"/>
</dbReference>
<evidence type="ECO:0000256" key="4">
    <source>
        <dbReference type="ARBA" id="ARBA00022679"/>
    </source>
</evidence>
<evidence type="ECO:0000256" key="3">
    <source>
        <dbReference type="ARBA" id="ARBA00022676"/>
    </source>
</evidence>
<evidence type="ECO:0000256" key="9">
    <source>
        <dbReference type="SAM" id="SignalP"/>
    </source>
</evidence>
<dbReference type="InterPro" id="IPR001296">
    <property type="entry name" value="Glyco_trans_1"/>
</dbReference>
<dbReference type="InterPro" id="IPR058658">
    <property type="entry name" value="Mok11-13/Ags1-like_Ig_2"/>
</dbReference>